<protein>
    <submittedName>
        <fullName evidence="1">Uncharacterized protein</fullName>
    </submittedName>
</protein>
<keyword evidence="2" id="KW-1185">Reference proteome</keyword>
<gene>
    <name evidence="1" type="ORF">BO99DRAFT_415948</name>
</gene>
<dbReference type="Proteomes" id="UP000249829">
    <property type="component" value="Unassembled WGS sequence"/>
</dbReference>
<name>A0A2V5GW09_ASPV1</name>
<evidence type="ECO:0000313" key="2">
    <source>
        <dbReference type="Proteomes" id="UP000249829"/>
    </source>
</evidence>
<evidence type="ECO:0000313" key="1">
    <source>
        <dbReference type="EMBL" id="PYI15468.1"/>
    </source>
</evidence>
<accession>A0A2V5GW09</accession>
<organism evidence="1 2">
    <name type="scientific">Aspergillus violaceofuscus (strain CBS 115571)</name>
    <dbReference type="NCBI Taxonomy" id="1450538"/>
    <lineage>
        <taxon>Eukaryota</taxon>
        <taxon>Fungi</taxon>
        <taxon>Dikarya</taxon>
        <taxon>Ascomycota</taxon>
        <taxon>Pezizomycotina</taxon>
        <taxon>Eurotiomycetes</taxon>
        <taxon>Eurotiomycetidae</taxon>
        <taxon>Eurotiales</taxon>
        <taxon>Aspergillaceae</taxon>
        <taxon>Aspergillus</taxon>
    </lineage>
</organism>
<sequence>MLQDIDCEVEQLLKLFTLLSQHRGGFRCSWLHQVATGAAQLLQRSNAAAYYFVVAEPSFQLQLLNNFIITAARTPGSEISYDSLPIRYILLQGAYINLGRS</sequence>
<proteinExistence type="predicted"/>
<dbReference type="EMBL" id="KZ825186">
    <property type="protein sequence ID" value="PYI15468.1"/>
    <property type="molecule type" value="Genomic_DNA"/>
</dbReference>
<reference evidence="1 2" key="1">
    <citation type="submission" date="2018-02" db="EMBL/GenBank/DDBJ databases">
        <title>The genomes of Aspergillus section Nigri reveals drivers in fungal speciation.</title>
        <authorList>
            <consortium name="DOE Joint Genome Institute"/>
            <person name="Vesth T.C."/>
            <person name="Nybo J."/>
            <person name="Theobald S."/>
            <person name="Brandl J."/>
            <person name="Frisvad J.C."/>
            <person name="Nielsen K.F."/>
            <person name="Lyhne E.K."/>
            <person name="Kogle M.E."/>
            <person name="Kuo A."/>
            <person name="Riley R."/>
            <person name="Clum A."/>
            <person name="Nolan M."/>
            <person name="Lipzen A."/>
            <person name="Salamov A."/>
            <person name="Henrissat B."/>
            <person name="Wiebenga A."/>
            <person name="De vries R.P."/>
            <person name="Grigoriev I.V."/>
            <person name="Mortensen U.H."/>
            <person name="Andersen M.R."/>
            <person name="Baker S.E."/>
        </authorList>
    </citation>
    <scope>NUCLEOTIDE SEQUENCE [LARGE SCALE GENOMIC DNA]</scope>
    <source>
        <strain evidence="1 2">CBS 115571</strain>
    </source>
</reference>
<dbReference type="AlphaFoldDB" id="A0A2V5GW09"/>